<dbReference type="GO" id="GO:0008270">
    <property type="term" value="F:zinc ion binding"/>
    <property type="evidence" value="ECO:0007669"/>
    <property type="project" value="InterPro"/>
</dbReference>
<dbReference type="SUPFAM" id="SSF57701">
    <property type="entry name" value="Zn2/Cys6 DNA-binding domain"/>
    <property type="match status" value="1"/>
</dbReference>
<dbReference type="AlphaFoldDB" id="A0A0D2G6Y8"/>
<dbReference type="Pfam" id="PF00172">
    <property type="entry name" value="Zn_clus"/>
    <property type="match status" value="1"/>
</dbReference>
<keyword evidence="2" id="KW-0238">DNA-binding</keyword>
<dbReference type="InterPro" id="IPR036864">
    <property type="entry name" value="Zn2-C6_fun-type_DNA-bd_sf"/>
</dbReference>
<feature type="domain" description="Zn(2)-C6 fungal-type" evidence="6">
    <location>
        <begin position="17"/>
        <end position="53"/>
    </location>
</feature>
<dbReference type="PANTHER" id="PTHR31644:SF2">
    <property type="entry name" value="TRANSCRIPTIONAL ACTIVATOR ARO80-RELATED"/>
    <property type="match status" value="1"/>
</dbReference>
<keyword evidence="8" id="KW-1185">Reference proteome</keyword>
<dbReference type="STRING" id="1442368.A0A0D2G6Y8"/>
<dbReference type="CDD" id="cd00067">
    <property type="entry name" value="GAL4"/>
    <property type="match status" value="1"/>
</dbReference>
<dbReference type="SMART" id="SM00066">
    <property type="entry name" value="GAL4"/>
    <property type="match status" value="1"/>
</dbReference>
<evidence type="ECO:0000313" key="8">
    <source>
        <dbReference type="Proteomes" id="UP000053029"/>
    </source>
</evidence>
<dbReference type="PROSITE" id="PS50048">
    <property type="entry name" value="ZN2_CY6_FUNGAL_2"/>
    <property type="match status" value="1"/>
</dbReference>
<evidence type="ECO:0000256" key="5">
    <source>
        <dbReference type="SAM" id="MobiDB-lite"/>
    </source>
</evidence>
<proteinExistence type="predicted"/>
<dbReference type="GO" id="GO:0000981">
    <property type="term" value="F:DNA-binding transcription factor activity, RNA polymerase II-specific"/>
    <property type="evidence" value="ECO:0007669"/>
    <property type="project" value="InterPro"/>
</dbReference>
<dbReference type="GO" id="GO:0009074">
    <property type="term" value="P:aromatic amino acid family catabolic process"/>
    <property type="evidence" value="ECO:0007669"/>
    <property type="project" value="TreeGrafter"/>
</dbReference>
<dbReference type="GO" id="GO:0003677">
    <property type="term" value="F:DNA binding"/>
    <property type="evidence" value="ECO:0007669"/>
    <property type="project" value="UniProtKB-KW"/>
</dbReference>
<evidence type="ECO:0000313" key="7">
    <source>
        <dbReference type="EMBL" id="KIW74470.1"/>
    </source>
</evidence>
<evidence type="ECO:0000256" key="3">
    <source>
        <dbReference type="ARBA" id="ARBA00023163"/>
    </source>
</evidence>
<dbReference type="RefSeq" id="XP_013278278.1">
    <property type="nucleotide sequence ID" value="XM_013422824.1"/>
</dbReference>
<dbReference type="InterPro" id="IPR052780">
    <property type="entry name" value="AAA_Catabolism_Regulators"/>
</dbReference>
<name>A0A0D2G6Y8_9EURO</name>
<organism evidence="7 8">
    <name type="scientific">Fonsecaea pedrosoi CBS 271.37</name>
    <dbReference type="NCBI Taxonomy" id="1442368"/>
    <lineage>
        <taxon>Eukaryota</taxon>
        <taxon>Fungi</taxon>
        <taxon>Dikarya</taxon>
        <taxon>Ascomycota</taxon>
        <taxon>Pezizomycotina</taxon>
        <taxon>Eurotiomycetes</taxon>
        <taxon>Chaetothyriomycetidae</taxon>
        <taxon>Chaetothyriales</taxon>
        <taxon>Herpotrichiellaceae</taxon>
        <taxon>Fonsecaea</taxon>
    </lineage>
</organism>
<dbReference type="GO" id="GO:0005634">
    <property type="term" value="C:nucleus"/>
    <property type="evidence" value="ECO:0007669"/>
    <property type="project" value="TreeGrafter"/>
</dbReference>
<dbReference type="InterPro" id="IPR001138">
    <property type="entry name" value="Zn2Cys6_DnaBD"/>
</dbReference>
<evidence type="ECO:0000256" key="2">
    <source>
        <dbReference type="ARBA" id="ARBA00023125"/>
    </source>
</evidence>
<dbReference type="PROSITE" id="PS00463">
    <property type="entry name" value="ZN2_CY6_FUNGAL_1"/>
    <property type="match status" value="1"/>
</dbReference>
<keyword evidence="4" id="KW-0539">Nucleus</keyword>
<dbReference type="EMBL" id="KN846977">
    <property type="protein sequence ID" value="KIW74470.1"/>
    <property type="molecule type" value="Genomic_DNA"/>
</dbReference>
<evidence type="ECO:0000256" key="1">
    <source>
        <dbReference type="ARBA" id="ARBA00023015"/>
    </source>
</evidence>
<feature type="region of interest" description="Disordered" evidence="5">
    <location>
        <begin position="691"/>
        <end position="748"/>
    </location>
</feature>
<dbReference type="HOGENOM" id="CLU_007201_1_0_1"/>
<dbReference type="GO" id="GO:0045944">
    <property type="term" value="P:positive regulation of transcription by RNA polymerase II"/>
    <property type="evidence" value="ECO:0007669"/>
    <property type="project" value="TreeGrafter"/>
</dbReference>
<dbReference type="Gene3D" id="4.10.240.10">
    <property type="entry name" value="Zn(2)-C6 fungal-type DNA-binding domain"/>
    <property type="match status" value="1"/>
</dbReference>
<sequence length="812" mass="91444">MVLSTPALREHRRVYQACEPCRLKKVRCELGSVDQPKRGPCARCRRENRDCFFAATRTRKLTSSSISGQDHEPRHPPGAKRQRTAYHGEHELTSSLSEEGSPPAFIAPLEGSTGEETQGRRAEAALLNGHSRTWHDALTLLARVCDEDGTQKSAVEVQSLSPEEQAHMRQAGPAAFPFIGSTVSQDTQAALRAWSTLRFVRGGLFTAEEAMDMVDHFYTYQAPFSPAAPEYYAHHSKHHLLIEEEPILTITMLMIGSRYRTWTGPASISRSRVIHDRLWRYLQGMISRLFWFEDNFVGEFTSLRDPSSSMQKRGQDSVRSIRFRTLGTCEALLLVLDWHPRALHFPPIDDDTTSIVIAEQPRSRNTGTSGGEYETGAGHLWLARSGHLCRSMLSTVSMLATELGFFDGKEGPSTYYSEYRDYLYRAPSTRQRAQSLQYLIWIYATQQQTGPPSWRISTPTPSALQIETHLDNTTECWVRVATLVKKADEALFKSQRYTQKIIRNGQYLSIMQSFQPLLQEFIIKFNHAKLSRQMRLILSIEFNYIQLCIFSLSLQAMMLIKCRTGANESRVDYDSLHTPSTTDEEHLRRTARAARSIVSVVVDDLLPDGDVKHIPVRSYSRILGAALVLLQICASEMKHVLDVSATFSQIKELGTALETCVVDDTHLSARWGVLLAGLTDSFQSRLSQQQIILSDSRRDEPNPNRTGTSEMPEASEMLSRASNMNGRTQHQSHPDIAPGLRPSAEGIGTTLQAPNFDVYSMWWDITRPVDAMTAEQSMRYVPITSVETDMSLPDVSLGNGHDSSFNFPTNLF</sequence>
<keyword evidence="3" id="KW-0804">Transcription</keyword>
<protein>
    <recommendedName>
        <fullName evidence="6">Zn(2)-C6 fungal-type domain-containing protein</fullName>
    </recommendedName>
</protein>
<feature type="region of interest" description="Disordered" evidence="5">
    <location>
        <begin position="62"/>
        <end position="119"/>
    </location>
</feature>
<dbReference type="VEuPathDB" id="FungiDB:Z517_12410"/>
<dbReference type="GeneID" id="25311900"/>
<keyword evidence="1" id="KW-0805">Transcription regulation</keyword>
<reference evidence="7 8" key="1">
    <citation type="submission" date="2015-01" db="EMBL/GenBank/DDBJ databases">
        <title>The Genome Sequence of Fonsecaea pedrosoi CBS 271.37.</title>
        <authorList>
            <consortium name="The Broad Institute Genomics Platform"/>
            <person name="Cuomo C."/>
            <person name="de Hoog S."/>
            <person name="Gorbushina A."/>
            <person name="Stielow B."/>
            <person name="Teixiera M."/>
            <person name="Abouelleil A."/>
            <person name="Chapman S.B."/>
            <person name="Priest M."/>
            <person name="Young S.K."/>
            <person name="Wortman J."/>
            <person name="Nusbaum C."/>
            <person name="Birren B."/>
        </authorList>
    </citation>
    <scope>NUCLEOTIDE SEQUENCE [LARGE SCALE GENOMIC DNA]</scope>
    <source>
        <strain evidence="7 8">CBS 271.37</strain>
    </source>
</reference>
<evidence type="ECO:0000259" key="6">
    <source>
        <dbReference type="PROSITE" id="PS50048"/>
    </source>
</evidence>
<dbReference type="OrthoDB" id="2262349at2759"/>
<dbReference type="Proteomes" id="UP000053029">
    <property type="component" value="Unassembled WGS sequence"/>
</dbReference>
<evidence type="ECO:0000256" key="4">
    <source>
        <dbReference type="ARBA" id="ARBA00023242"/>
    </source>
</evidence>
<gene>
    <name evidence="7" type="ORF">Z517_12410</name>
</gene>
<feature type="compositionally biased region" description="Polar residues" evidence="5">
    <location>
        <begin position="720"/>
        <end position="731"/>
    </location>
</feature>
<dbReference type="PANTHER" id="PTHR31644">
    <property type="entry name" value="TRANSCRIPTIONAL ACTIVATOR ARO80-RELATED"/>
    <property type="match status" value="1"/>
</dbReference>
<accession>A0A0D2G6Y8</accession>